<dbReference type="PANTHER" id="PTHR31027:SF2">
    <property type="entry name" value="LEBERCILIN DOMAIN-CONTAINING PROTEIN"/>
    <property type="match status" value="1"/>
</dbReference>
<dbReference type="Proteomes" id="UP000824469">
    <property type="component" value="Unassembled WGS sequence"/>
</dbReference>
<dbReference type="PANTHER" id="PTHR31027">
    <property type="entry name" value="NUCLEAR SEGREGATION PROTEIN BFR1"/>
    <property type="match status" value="1"/>
</dbReference>
<dbReference type="GO" id="GO:0005783">
    <property type="term" value="C:endoplasmic reticulum"/>
    <property type="evidence" value="ECO:0007669"/>
    <property type="project" value="TreeGrafter"/>
</dbReference>
<dbReference type="AlphaFoldDB" id="A0AA38GVH9"/>
<dbReference type="GO" id="GO:1990904">
    <property type="term" value="C:ribonucleoprotein complex"/>
    <property type="evidence" value="ECO:0007669"/>
    <property type="project" value="TreeGrafter"/>
</dbReference>
<keyword evidence="3" id="KW-1185">Reference proteome</keyword>
<protein>
    <submittedName>
        <fullName evidence="2">Uncharacterized protein</fullName>
    </submittedName>
</protein>
<feature type="compositionally biased region" description="Polar residues" evidence="1">
    <location>
        <begin position="345"/>
        <end position="358"/>
    </location>
</feature>
<dbReference type="GO" id="GO:0008298">
    <property type="term" value="P:intracellular mRNA localization"/>
    <property type="evidence" value="ECO:0007669"/>
    <property type="project" value="TreeGrafter"/>
</dbReference>
<dbReference type="GO" id="GO:0003729">
    <property type="term" value="F:mRNA binding"/>
    <property type="evidence" value="ECO:0007669"/>
    <property type="project" value="TreeGrafter"/>
</dbReference>
<evidence type="ECO:0000256" key="1">
    <source>
        <dbReference type="SAM" id="MobiDB-lite"/>
    </source>
</evidence>
<dbReference type="EMBL" id="JAHRHJ020000001">
    <property type="protein sequence ID" value="KAH9329096.1"/>
    <property type="molecule type" value="Genomic_DNA"/>
</dbReference>
<name>A0AA38GVH9_TAXCH</name>
<evidence type="ECO:0000313" key="2">
    <source>
        <dbReference type="EMBL" id="KAH9329096.1"/>
    </source>
</evidence>
<feature type="region of interest" description="Disordered" evidence="1">
    <location>
        <begin position="340"/>
        <end position="360"/>
    </location>
</feature>
<sequence length="441" mass="48408">MCEEPQSSGGGILSESSEEPSSDNIRGILSESYEELESTSAIGIMAESAEEAKPSLNITNIMAENFESSKEPGFFPNNTITSTCEEPQNIGGSILMTTSSKVSERSSDAIIGIMVEIFEEPKPFSDVIGVIADSSEELESSDATGKEVEILEEQKFSSDVTGILAESYEELEPSSTDAICIVVEIYEELKPSSDVTGIMAEISEELKPSSDATGTLVEISEDRKLSSDVTDIIAESSEELEASSDATGIVVEISEERKPSSDVTDIIAESFEELEPSSDATGIMVEISLDAINTSNRVGVIDIPANSVYARWKEERNIAAALVEIDNLIRYMDRMGLTSKEHNHPTSTSEEAVQQQERQISEHKGFEDMLILNRKVNDDALFRGKREKASPLRQKKNPKLSLSLDALHVFHKFNIDPPLAMEDVAKAFNDLQTLKQKYRNR</sequence>
<gene>
    <name evidence="2" type="ORF">KI387_001204</name>
</gene>
<dbReference type="InterPro" id="IPR039604">
    <property type="entry name" value="Bfr1"/>
</dbReference>
<reference evidence="2 3" key="1">
    <citation type="journal article" date="2021" name="Nat. Plants">
        <title>The Taxus genome provides insights into paclitaxel biosynthesis.</title>
        <authorList>
            <person name="Xiong X."/>
            <person name="Gou J."/>
            <person name="Liao Q."/>
            <person name="Li Y."/>
            <person name="Zhou Q."/>
            <person name="Bi G."/>
            <person name="Li C."/>
            <person name="Du R."/>
            <person name="Wang X."/>
            <person name="Sun T."/>
            <person name="Guo L."/>
            <person name="Liang H."/>
            <person name="Lu P."/>
            <person name="Wu Y."/>
            <person name="Zhang Z."/>
            <person name="Ro D.K."/>
            <person name="Shang Y."/>
            <person name="Huang S."/>
            <person name="Yan J."/>
        </authorList>
    </citation>
    <scope>NUCLEOTIDE SEQUENCE [LARGE SCALE GENOMIC DNA]</scope>
    <source>
        <strain evidence="2">Ta-2019</strain>
    </source>
</reference>
<proteinExistence type="predicted"/>
<dbReference type="GO" id="GO:0042175">
    <property type="term" value="C:nuclear outer membrane-endoplasmic reticulum membrane network"/>
    <property type="evidence" value="ECO:0007669"/>
    <property type="project" value="TreeGrafter"/>
</dbReference>
<comment type="caution">
    <text evidence="2">The sequence shown here is derived from an EMBL/GenBank/DDBJ whole genome shotgun (WGS) entry which is preliminary data.</text>
</comment>
<feature type="region of interest" description="Disordered" evidence="1">
    <location>
        <begin position="1"/>
        <end position="27"/>
    </location>
</feature>
<accession>A0AA38GVH9</accession>
<evidence type="ECO:0000313" key="3">
    <source>
        <dbReference type="Proteomes" id="UP000824469"/>
    </source>
</evidence>
<organism evidence="2 3">
    <name type="scientific">Taxus chinensis</name>
    <name type="common">Chinese yew</name>
    <name type="synonym">Taxus wallichiana var. chinensis</name>
    <dbReference type="NCBI Taxonomy" id="29808"/>
    <lineage>
        <taxon>Eukaryota</taxon>
        <taxon>Viridiplantae</taxon>
        <taxon>Streptophyta</taxon>
        <taxon>Embryophyta</taxon>
        <taxon>Tracheophyta</taxon>
        <taxon>Spermatophyta</taxon>
        <taxon>Pinopsida</taxon>
        <taxon>Pinidae</taxon>
        <taxon>Conifers II</taxon>
        <taxon>Cupressales</taxon>
        <taxon>Taxaceae</taxon>
        <taxon>Taxus</taxon>
    </lineage>
</organism>